<protein>
    <submittedName>
        <fullName evidence="9">Sugar ABC transporter permease</fullName>
    </submittedName>
</protein>
<evidence type="ECO:0000256" key="7">
    <source>
        <dbReference type="RuleBase" id="RU363032"/>
    </source>
</evidence>
<keyword evidence="3" id="KW-1003">Cell membrane</keyword>
<comment type="caution">
    <text evidence="9">The sequence shown here is derived from an EMBL/GenBank/DDBJ whole genome shotgun (WGS) entry which is preliminary data.</text>
</comment>
<comment type="subcellular location">
    <subcellularLocation>
        <location evidence="1 7">Cell membrane</location>
        <topology evidence="1 7">Multi-pass membrane protein</topology>
    </subcellularLocation>
</comment>
<evidence type="ECO:0000259" key="8">
    <source>
        <dbReference type="PROSITE" id="PS50928"/>
    </source>
</evidence>
<dbReference type="Proteomes" id="UP000233491">
    <property type="component" value="Unassembled WGS sequence"/>
</dbReference>
<evidence type="ECO:0000313" key="10">
    <source>
        <dbReference type="Proteomes" id="UP000233491"/>
    </source>
</evidence>
<dbReference type="InterPro" id="IPR051393">
    <property type="entry name" value="ABC_transporter_permease"/>
</dbReference>
<dbReference type="GO" id="GO:0055085">
    <property type="term" value="P:transmembrane transport"/>
    <property type="evidence" value="ECO:0007669"/>
    <property type="project" value="InterPro"/>
</dbReference>
<dbReference type="InterPro" id="IPR035906">
    <property type="entry name" value="MetI-like_sf"/>
</dbReference>
<feature type="transmembrane region" description="Helical" evidence="7">
    <location>
        <begin position="163"/>
        <end position="185"/>
    </location>
</feature>
<accession>A0A2N3LTA2</accession>
<keyword evidence="2 7" id="KW-0813">Transport</keyword>
<dbReference type="SUPFAM" id="SSF161098">
    <property type="entry name" value="MetI-like"/>
    <property type="match status" value="1"/>
</dbReference>
<feature type="domain" description="ABC transmembrane type-1" evidence="8">
    <location>
        <begin position="79"/>
        <end position="290"/>
    </location>
</feature>
<dbReference type="PANTHER" id="PTHR30193:SF41">
    <property type="entry name" value="DIACETYLCHITOBIOSE UPTAKE SYSTEM PERMEASE PROTEIN NGCF"/>
    <property type="match status" value="1"/>
</dbReference>
<evidence type="ECO:0000313" key="9">
    <source>
        <dbReference type="EMBL" id="PKR87872.1"/>
    </source>
</evidence>
<name>A0A2N3LTA2_9HYPH</name>
<sequence>MAAPSGAVAFGVQAVNRSPIALLVLTLAPALLGLAIFRAYPIGLALYESLYTTIAGERTFVGIENYVDLLTDAGFWKSLRVTLWFNLIINPLQVALALALALMFVQKLPGMAVFRLLFLIPIGISLPVAVIIWRIVLLPEGFLNGALGLVGLGPYRFLTSPDFALYSIIGIATWKGISYWMIFLVGGLQNIPPEINEAARLEGASAWQRLWLVTLPLLRPTLLFVLVADITINFLLFAPVFMLTGGGPRGSTNVLMYEAYKSGFVFGDMGRAMAIVVCLVAMLLVIVAIQFRLLSSAPPKEAR</sequence>
<evidence type="ECO:0000256" key="5">
    <source>
        <dbReference type="ARBA" id="ARBA00022989"/>
    </source>
</evidence>
<evidence type="ECO:0000256" key="3">
    <source>
        <dbReference type="ARBA" id="ARBA00022475"/>
    </source>
</evidence>
<feature type="transmembrane region" description="Helical" evidence="7">
    <location>
        <begin position="83"/>
        <end position="104"/>
    </location>
</feature>
<dbReference type="GO" id="GO:0005886">
    <property type="term" value="C:plasma membrane"/>
    <property type="evidence" value="ECO:0007669"/>
    <property type="project" value="UniProtKB-SubCell"/>
</dbReference>
<evidence type="ECO:0000256" key="6">
    <source>
        <dbReference type="ARBA" id="ARBA00023136"/>
    </source>
</evidence>
<proteinExistence type="inferred from homology"/>
<dbReference type="PANTHER" id="PTHR30193">
    <property type="entry name" value="ABC TRANSPORTER PERMEASE PROTEIN"/>
    <property type="match status" value="1"/>
</dbReference>
<evidence type="ECO:0000256" key="1">
    <source>
        <dbReference type="ARBA" id="ARBA00004651"/>
    </source>
</evidence>
<keyword evidence="6 7" id="KW-0472">Membrane</keyword>
<reference evidence="9 10" key="1">
    <citation type="submission" date="2017-12" db="EMBL/GenBank/DDBJ databases">
        <title>Anaerobic carbon monoxide metabolism by Pleomorphomonas carboxyditropha sp. nov., a new mesophilic hydrogenogenic carboxidotroph.</title>
        <authorList>
            <person name="Esquivel-Elizondo S."/>
            <person name="Krajmalnik-Brown R."/>
        </authorList>
    </citation>
    <scope>NUCLEOTIDE SEQUENCE [LARGE SCALE GENOMIC DNA]</scope>
    <source>
        <strain evidence="9 10">R5-392</strain>
    </source>
</reference>
<keyword evidence="10" id="KW-1185">Reference proteome</keyword>
<feature type="transmembrane region" description="Helical" evidence="7">
    <location>
        <begin position="272"/>
        <end position="294"/>
    </location>
</feature>
<evidence type="ECO:0000256" key="2">
    <source>
        <dbReference type="ARBA" id="ARBA00022448"/>
    </source>
</evidence>
<keyword evidence="4 7" id="KW-0812">Transmembrane</keyword>
<dbReference type="Gene3D" id="1.10.3720.10">
    <property type="entry name" value="MetI-like"/>
    <property type="match status" value="1"/>
</dbReference>
<dbReference type="EMBL" id="PJNW01000015">
    <property type="protein sequence ID" value="PKR87872.1"/>
    <property type="molecule type" value="Genomic_DNA"/>
</dbReference>
<feature type="transmembrane region" description="Helical" evidence="7">
    <location>
        <begin position="222"/>
        <end position="243"/>
    </location>
</feature>
<organism evidence="9 10">
    <name type="scientific">Pleomorphomonas diazotrophica</name>
    <dbReference type="NCBI Taxonomy" id="1166257"/>
    <lineage>
        <taxon>Bacteria</taxon>
        <taxon>Pseudomonadati</taxon>
        <taxon>Pseudomonadota</taxon>
        <taxon>Alphaproteobacteria</taxon>
        <taxon>Hyphomicrobiales</taxon>
        <taxon>Pleomorphomonadaceae</taxon>
        <taxon>Pleomorphomonas</taxon>
    </lineage>
</organism>
<feature type="transmembrane region" description="Helical" evidence="7">
    <location>
        <begin position="20"/>
        <end position="40"/>
    </location>
</feature>
<dbReference type="PROSITE" id="PS50928">
    <property type="entry name" value="ABC_TM1"/>
    <property type="match status" value="1"/>
</dbReference>
<comment type="similarity">
    <text evidence="7">Belongs to the binding-protein-dependent transport system permease family.</text>
</comment>
<keyword evidence="5 7" id="KW-1133">Transmembrane helix</keyword>
<gene>
    <name evidence="9" type="ORF">CXZ10_17245</name>
</gene>
<dbReference type="Pfam" id="PF00528">
    <property type="entry name" value="BPD_transp_1"/>
    <property type="match status" value="1"/>
</dbReference>
<dbReference type="AlphaFoldDB" id="A0A2N3LTA2"/>
<evidence type="ECO:0000256" key="4">
    <source>
        <dbReference type="ARBA" id="ARBA00022692"/>
    </source>
</evidence>
<feature type="transmembrane region" description="Helical" evidence="7">
    <location>
        <begin position="116"/>
        <end position="136"/>
    </location>
</feature>
<dbReference type="InterPro" id="IPR000515">
    <property type="entry name" value="MetI-like"/>
</dbReference>